<dbReference type="RefSeq" id="WP_123860419.1">
    <property type="nucleotide sequence ID" value="NZ_CP033923.1"/>
</dbReference>
<dbReference type="GO" id="GO:0009307">
    <property type="term" value="P:DNA restriction-modification system"/>
    <property type="evidence" value="ECO:0007669"/>
    <property type="project" value="UniProtKB-KW"/>
</dbReference>
<dbReference type="CDD" id="cd16961">
    <property type="entry name" value="RMtype1_S_TRD-CR_like"/>
    <property type="match status" value="1"/>
</dbReference>
<dbReference type="AlphaFoldDB" id="A0AAD0YPD6"/>
<keyword evidence="2" id="KW-0680">Restriction system</keyword>
<evidence type="ECO:0000256" key="3">
    <source>
        <dbReference type="ARBA" id="ARBA00023125"/>
    </source>
</evidence>
<dbReference type="EMBL" id="CP033923">
    <property type="protein sequence ID" value="AZA93622.1"/>
    <property type="molecule type" value="Genomic_DNA"/>
</dbReference>
<comment type="similarity">
    <text evidence="1">Belongs to the type-I restriction system S methylase family.</text>
</comment>
<dbReference type="Proteomes" id="UP000278288">
    <property type="component" value="Chromosome"/>
</dbReference>
<feature type="domain" description="Type I restriction modification DNA specificity" evidence="4">
    <location>
        <begin position="211"/>
        <end position="378"/>
    </location>
</feature>
<dbReference type="PANTHER" id="PTHR30408">
    <property type="entry name" value="TYPE-1 RESTRICTION ENZYME ECOKI SPECIFICITY PROTEIN"/>
    <property type="match status" value="1"/>
</dbReference>
<keyword evidence="5" id="KW-0255">Endonuclease</keyword>
<evidence type="ECO:0000259" key="4">
    <source>
        <dbReference type="Pfam" id="PF01420"/>
    </source>
</evidence>
<evidence type="ECO:0000313" key="6">
    <source>
        <dbReference type="Proteomes" id="UP000278288"/>
    </source>
</evidence>
<dbReference type="KEGG" id="cnk:EG343_24950"/>
<keyword evidence="6" id="KW-1185">Reference proteome</keyword>
<dbReference type="SUPFAM" id="SSF116734">
    <property type="entry name" value="DNA methylase specificity domain"/>
    <property type="match status" value="2"/>
</dbReference>
<reference evidence="5 6" key="1">
    <citation type="submission" date="2018-11" db="EMBL/GenBank/DDBJ databases">
        <title>Proposal to divide the Flavobacteriaceae and reorganize its genera based on Amino Acid Identity values calculated from whole genome sequences.</title>
        <authorList>
            <person name="Nicholson A.C."/>
            <person name="Gulvik C.A."/>
            <person name="Whitney A.M."/>
            <person name="Humrighouse B.W."/>
            <person name="Bell M."/>
            <person name="Holmes B."/>
            <person name="Steigerwalt A.G."/>
            <person name="Villarma A."/>
            <person name="Sheth M."/>
            <person name="Batra D."/>
            <person name="Pryor J."/>
            <person name="Bernardet J.-F."/>
            <person name="Hugo C."/>
            <person name="Kampfer P."/>
            <person name="Newman J."/>
            <person name="McQuiston J.R."/>
        </authorList>
    </citation>
    <scope>NUCLEOTIDE SEQUENCE [LARGE SCALE GENOMIC DNA]</scope>
    <source>
        <strain evidence="5 6">G0041</strain>
    </source>
</reference>
<gene>
    <name evidence="5" type="ORF">EG343_24950</name>
</gene>
<keyword evidence="5" id="KW-0540">Nuclease</keyword>
<dbReference type="Gene3D" id="3.90.220.20">
    <property type="entry name" value="DNA methylase specificity domains"/>
    <property type="match status" value="2"/>
</dbReference>
<name>A0AAD0YPD6_CHRNA</name>
<dbReference type="InterPro" id="IPR044946">
    <property type="entry name" value="Restrct_endonuc_typeI_TRD_sf"/>
</dbReference>
<dbReference type="GO" id="GO:0003677">
    <property type="term" value="F:DNA binding"/>
    <property type="evidence" value="ECO:0007669"/>
    <property type="project" value="UniProtKB-KW"/>
</dbReference>
<evidence type="ECO:0000256" key="1">
    <source>
        <dbReference type="ARBA" id="ARBA00010923"/>
    </source>
</evidence>
<feature type="domain" description="Type I restriction modification DNA specificity" evidence="4">
    <location>
        <begin position="25"/>
        <end position="184"/>
    </location>
</feature>
<evidence type="ECO:0000256" key="2">
    <source>
        <dbReference type="ARBA" id="ARBA00022747"/>
    </source>
</evidence>
<dbReference type="REBASE" id="282194">
    <property type="entry name" value="S2.Cna41ORF24955P"/>
</dbReference>
<sequence length="395" mass="45166">MTEKLKGNNFPNWKPKLRFQGFEGEEWEVKKLGELCKMQAGKFVSASEIINEVDENLFPCYGANGLRGYTKSFNCDGEYSIVGRQGALCGNIVKVTGKFYATEHAVVVTTVDKINSTWMFYLLIHLNLNQYATGMAQPGLSVQNLKLVESRIPKSVKEQDTIASLLSLLDLRISTQKKIIQDLETLIKGYSEKIFSQKMRFKDKNGSSFSNWEINTLKNVLIKNSSKNKSLKYLNVQSVSNKFGFINQEDFFEDRRVASINTSNYYIIGKGDFAYNPSRIDVGSLAYKFDANTSIISPLYISFKANNNFLVDRYLLSWFSSLQFIRQMSNSFEGSVRNTLSYESLSKMSIFIPSIEEQTHIAQFLSYLTEKINLEKDLLVNYEIQKKYLLANLFV</sequence>
<protein>
    <submittedName>
        <fullName evidence="5">Restriction endonuclease subunit S</fullName>
    </submittedName>
</protein>
<accession>A0AAD0YPD6</accession>
<dbReference type="InterPro" id="IPR000055">
    <property type="entry name" value="Restrct_endonuc_typeI_TRD"/>
</dbReference>
<keyword evidence="5" id="KW-0378">Hydrolase</keyword>
<organism evidence="5 6">
    <name type="scientific">Chryseobacterium nakagawai</name>
    <dbReference type="NCBI Taxonomy" id="1241982"/>
    <lineage>
        <taxon>Bacteria</taxon>
        <taxon>Pseudomonadati</taxon>
        <taxon>Bacteroidota</taxon>
        <taxon>Flavobacteriia</taxon>
        <taxon>Flavobacteriales</taxon>
        <taxon>Weeksellaceae</taxon>
        <taxon>Chryseobacterium group</taxon>
        <taxon>Chryseobacterium</taxon>
    </lineage>
</organism>
<dbReference type="CDD" id="cd17266">
    <property type="entry name" value="RMtype1_S_Sau1132ORF3780P-TRD2-CR2_like"/>
    <property type="match status" value="1"/>
</dbReference>
<evidence type="ECO:0000313" key="5">
    <source>
        <dbReference type="EMBL" id="AZA93622.1"/>
    </source>
</evidence>
<proteinExistence type="inferred from homology"/>
<dbReference type="GO" id="GO:0004519">
    <property type="term" value="F:endonuclease activity"/>
    <property type="evidence" value="ECO:0007669"/>
    <property type="project" value="UniProtKB-KW"/>
</dbReference>
<dbReference type="InterPro" id="IPR052021">
    <property type="entry name" value="Type-I_RS_S_subunit"/>
</dbReference>
<dbReference type="Pfam" id="PF01420">
    <property type="entry name" value="Methylase_S"/>
    <property type="match status" value="2"/>
</dbReference>
<dbReference type="PANTHER" id="PTHR30408:SF13">
    <property type="entry name" value="TYPE I RESTRICTION ENZYME HINDI SPECIFICITY SUBUNIT"/>
    <property type="match status" value="1"/>
</dbReference>
<keyword evidence="3" id="KW-0238">DNA-binding</keyword>